<accession>A0A803MU88</accession>
<dbReference type="AlphaFoldDB" id="A0A803MU88"/>
<dbReference type="GO" id="GO:0003676">
    <property type="term" value="F:nucleic acid binding"/>
    <property type="evidence" value="ECO:0007669"/>
    <property type="project" value="InterPro"/>
</dbReference>
<dbReference type="EnsemblPlants" id="AUR62035310-RA">
    <property type="protein sequence ID" value="AUR62035310-RA:cds"/>
    <property type="gene ID" value="AUR62035310"/>
</dbReference>
<keyword evidence="1" id="KW-0539">Nucleus</keyword>
<sequence length="148" mass="16231">MRGKNEILCPEKTIGSLPGIDVGYQFYSRAEMTADGFHSHWLNGIDYIRQSKGKKVSAIRINPDANMAAGNQIGLGVVLRDDAGCAVAAAVKRLKARWGVEQAEVAAARMGVQMAKQQSSWDMRELCYLKISISDSEFVPLQLVMNKA</sequence>
<feature type="domain" description="YDG" evidence="2">
    <location>
        <begin position="14"/>
        <end position="52"/>
    </location>
</feature>
<evidence type="ECO:0000259" key="2">
    <source>
        <dbReference type="Pfam" id="PF02182"/>
    </source>
</evidence>
<evidence type="ECO:0008006" key="6">
    <source>
        <dbReference type="Google" id="ProtNLM"/>
    </source>
</evidence>
<dbReference type="InterPro" id="IPR036987">
    <property type="entry name" value="SRA-YDG_sf"/>
</dbReference>
<dbReference type="InterPro" id="IPR002156">
    <property type="entry name" value="RNaseH_domain"/>
</dbReference>
<keyword evidence="5" id="KW-1185">Reference proteome</keyword>
<dbReference type="GO" id="GO:0004523">
    <property type="term" value="F:RNA-DNA hybrid ribonuclease activity"/>
    <property type="evidence" value="ECO:0007669"/>
    <property type="project" value="InterPro"/>
</dbReference>
<dbReference type="Gene3D" id="2.30.280.10">
    <property type="entry name" value="SRA-YDG"/>
    <property type="match status" value="1"/>
</dbReference>
<dbReference type="InterPro" id="IPR003105">
    <property type="entry name" value="SRA_YDG"/>
</dbReference>
<reference evidence="4" key="2">
    <citation type="submission" date="2021-03" db="UniProtKB">
        <authorList>
            <consortium name="EnsemblPlants"/>
        </authorList>
    </citation>
    <scope>IDENTIFICATION</scope>
</reference>
<name>A0A803MU88_CHEQI</name>
<feature type="domain" description="RNase H type-1" evidence="3">
    <location>
        <begin position="64"/>
        <end position="119"/>
    </location>
</feature>
<dbReference type="Proteomes" id="UP000596660">
    <property type="component" value="Unplaced"/>
</dbReference>
<protein>
    <recommendedName>
        <fullName evidence="6">RNase H type-1 domain-containing protein</fullName>
    </recommendedName>
</protein>
<dbReference type="InterPro" id="IPR015947">
    <property type="entry name" value="PUA-like_sf"/>
</dbReference>
<dbReference type="SUPFAM" id="SSF88697">
    <property type="entry name" value="PUA domain-like"/>
    <property type="match status" value="1"/>
</dbReference>
<organism evidence="4 5">
    <name type="scientific">Chenopodium quinoa</name>
    <name type="common">Quinoa</name>
    <dbReference type="NCBI Taxonomy" id="63459"/>
    <lineage>
        <taxon>Eukaryota</taxon>
        <taxon>Viridiplantae</taxon>
        <taxon>Streptophyta</taxon>
        <taxon>Embryophyta</taxon>
        <taxon>Tracheophyta</taxon>
        <taxon>Spermatophyta</taxon>
        <taxon>Magnoliopsida</taxon>
        <taxon>eudicotyledons</taxon>
        <taxon>Gunneridae</taxon>
        <taxon>Pentapetalae</taxon>
        <taxon>Caryophyllales</taxon>
        <taxon>Chenopodiaceae</taxon>
        <taxon>Chenopodioideae</taxon>
        <taxon>Atripliceae</taxon>
        <taxon>Chenopodium</taxon>
    </lineage>
</organism>
<evidence type="ECO:0000313" key="4">
    <source>
        <dbReference type="EnsemblPlants" id="AUR62035310-RA:cds"/>
    </source>
</evidence>
<evidence type="ECO:0000259" key="3">
    <source>
        <dbReference type="Pfam" id="PF13456"/>
    </source>
</evidence>
<evidence type="ECO:0000313" key="5">
    <source>
        <dbReference type="Proteomes" id="UP000596660"/>
    </source>
</evidence>
<evidence type="ECO:0000256" key="1">
    <source>
        <dbReference type="ARBA" id="ARBA00023242"/>
    </source>
</evidence>
<reference evidence="4" key="1">
    <citation type="journal article" date="2017" name="Nature">
        <title>The genome of Chenopodium quinoa.</title>
        <authorList>
            <person name="Jarvis D.E."/>
            <person name="Ho Y.S."/>
            <person name="Lightfoot D.J."/>
            <person name="Schmoeckel S.M."/>
            <person name="Li B."/>
            <person name="Borm T.J.A."/>
            <person name="Ohyanagi H."/>
            <person name="Mineta K."/>
            <person name="Michell C.T."/>
            <person name="Saber N."/>
            <person name="Kharbatia N.M."/>
            <person name="Rupper R.R."/>
            <person name="Sharp A.R."/>
            <person name="Dally N."/>
            <person name="Boughton B.A."/>
            <person name="Woo Y.H."/>
            <person name="Gao G."/>
            <person name="Schijlen E.G.W.M."/>
            <person name="Guo X."/>
            <person name="Momin A.A."/>
            <person name="Negrao S."/>
            <person name="Al-Babili S."/>
            <person name="Gehring C."/>
            <person name="Roessner U."/>
            <person name="Jung C."/>
            <person name="Murphy K."/>
            <person name="Arold S.T."/>
            <person name="Gojobori T."/>
            <person name="van der Linden C.G."/>
            <person name="van Loo E.N."/>
            <person name="Jellen E.N."/>
            <person name="Maughan P.J."/>
            <person name="Tester M."/>
        </authorList>
    </citation>
    <scope>NUCLEOTIDE SEQUENCE [LARGE SCALE GENOMIC DNA]</scope>
    <source>
        <strain evidence="4">cv. PI 614886</strain>
    </source>
</reference>
<dbReference type="Pfam" id="PF02182">
    <property type="entry name" value="SAD_SRA"/>
    <property type="match status" value="1"/>
</dbReference>
<proteinExistence type="predicted"/>
<dbReference type="Gramene" id="AUR62035310-RA">
    <property type="protein sequence ID" value="AUR62035310-RA:cds"/>
    <property type="gene ID" value="AUR62035310"/>
</dbReference>
<dbReference type="Pfam" id="PF13456">
    <property type="entry name" value="RVT_3"/>
    <property type="match status" value="1"/>
</dbReference>